<keyword evidence="2" id="KW-0150">Chloroplast</keyword>
<reference evidence="2" key="1">
    <citation type="journal article" date="2014" name="J. Plant Res.">
        <title>Analysis of the complete plastid genome of the unicellular red alga Porphyridium purpureum.</title>
        <authorList>
            <person name="Tajima N."/>
            <person name="Sato S."/>
            <person name="Maruyama F."/>
            <person name="Kurokawa K."/>
            <person name="Ohta H."/>
            <person name="Tabata S."/>
            <person name="Sekine K."/>
            <person name="Moriyama T."/>
            <person name="Sato N."/>
        </authorList>
    </citation>
    <scope>NUCLEOTIDE SEQUENCE</scope>
</reference>
<dbReference type="GeneID" id="17964166"/>
<dbReference type="RefSeq" id="YP_008965712.1">
    <property type="nucleotide sequence ID" value="NC_023133.1"/>
</dbReference>
<evidence type="ECO:0000313" key="2">
    <source>
        <dbReference type="EMBL" id="BAO23688.1"/>
    </source>
</evidence>
<evidence type="ECO:0000256" key="1">
    <source>
        <dbReference type="SAM" id="Phobius"/>
    </source>
</evidence>
<dbReference type="EMBL" id="AP012987">
    <property type="protein sequence ID" value="BAO23688.1"/>
    <property type="molecule type" value="Genomic_DNA"/>
</dbReference>
<keyword evidence="1" id="KW-0812">Transmembrane</keyword>
<protein>
    <submittedName>
        <fullName evidence="2">Uncharacterized protein</fullName>
    </submittedName>
</protein>
<geneLocation type="chloroplast" evidence="2"/>
<sequence length="144" mass="16068">MRNQGGIVSKGANAVLENKIGKLTIKINANNSIWPGKIKAKLRLNRLKNTVISKIIKMLTSNSENTIFVPILIFPITNKMIVCITLVIVINITEAISIEILELIGYTSKRFKKPNSRSKIIDNPAFKELENAVNMIIPEVKKIS</sequence>
<dbReference type="AlphaFoldDB" id="W0S1V2"/>
<gene>
    <name evidence="2" type="primary">ORF144</name>
</gene>
<keyword evidence="2" id="KW-0934">Plastid</keyword>
<feature type="transmembrane region" description="Helical" evidence="1">
    <location>
        <begin position="67"/>
        <end position="90"/>
    </location>
</feature>
<name>W0S1V2_PORPP</name>
<accession>W0S1V2</accession>
<proteinExistence type="predicted"/>
<keyword evidence="1" id="KW-1133">Transmembrane helix</keyword>
<organism evidence="2">
    <name type="scientific">Porphyridium purpureum</name>
    <name type="common">Red alga</name>
    <name type="synonym">Porphyridium cruentum</name>
    <dbReference type="NCBI Taxonomy" id="35688"/>
    <lineage>
        <taxon>Eukaryota</taxon>
        <taxon>Rhodophyta</taxon>
        <taxon>Bangiophyceae</taxon>
        <taxon>Porphyridiales</taxon>
        <taxon>Porphyridiaceae</taxon>
        <taxon>Porphyridium</taxon>
    </lineage>
</organism>
<keyword evidence="1" id="KW-0472">Membrane</keyword>